<evidence type="ECO:0000313" key="20">
    <source>
        <dbReference type="Proteomes" id="UP000886812"/>
    </source>
</evidence>
<dbReference type="InterPro" id="IPR040634">
    <property type="entry name" value="Arg_decarb_HB"/>
</dbReference>
<evidence type="ECO:0000256" key="14">
    <source>
        <dbReference type="PIRSR" id="PIRSR001336-50"/>
    </source>
</evidence>
<dbReference type="SUPFAM" id="SSF50621">
    <property type="entry name" value="Alanine racemase C-terminal domain-like"/>
    <property type="match status" value="1"/>
</dbReference>
<dbReference type="GO" id="GO:0006527">
    <property type="term" value="P:L-arginine catabolic process"/>
    <property type="evidence" value="ECO:0007669"/>
    <property type="project" value="InterPro"/>
</dbReference>
<evidence type="ECO:0000256" key="9">
    <source>
        <dbReference type="ARBA" id="ARBA00022898"/>
    </source>
</evidence>
<evidence type="ECO:0000256" key="3">
    <source>
        <dbReference type="ARBA" id="ARBA00002257"/>
    </source>
</evidence>
<comment type="cofactor">
    <cofactor evidence="2">
        <name>Mg(2+)</name>
        <dbReference type="ChEBI" id="CHEBI:18420"/>
    </cofactor>
</comment>
<sequence length="651" mass="73272">MPWTPREAEEYYGFRRWGASHFSVDEDGFLNVHPMGDQRHIRIIDIVKEAESMGLRPPLTVRVQDLLRSRVMQLNEAFRAAIKDEAYDGRYRGVFPIKVNQLREVVDEILDAGEDYDYGLEAGSKPELLIALALLESKKALLICNGYKDEEYIRLALMGRRLGKRTVIVVEQLDEVDEIIRLSREVDVVPVIGFRAKLMTSGEGKWAKSTGESAKFGLSPSEIILAAKKLKRARMADSLQLLHFHVGSQVPNILTIKKAVTEAARFYCELYKMGFPMGNIDVGGGLGIDYDGSRSNYESSMNYSTEVYARDVVSNIKAVCDDADVPHPNITSESGRAIVAPHAILIFEAVGKISPGASDSGPLVRAKKAPIVRELEDILKDGKRYGLLERYHDAEQKRDEALSLFQHGYLNLENRAEADRLFWEICREIQKELPALEGNVPEELADLDAALSEQYVCNFSVFQSLLDHWAIGQLFPIAPIHRLNEKPTVETTLVDITCDSDGKISNFVDFEDVRNMLALHPLNPKEPYYLGAFLVGAYQDIVGDMHNLFGRVDEAHVFLEEDEEDGFYIEEAISGFSVEKILAMIQYDADELCRMMKRSIDQETKADRVRPREGVALLALYEKLIKAKSYLVPARAARKSSRGKSSRKKSA</sequence>
<reference evidence="19" key="1">
    <citation type="submission" date="2020-10" db="EMBL/GenBank/DDBJ databases">
        <authorList>
            <person name="Gilroy R."/>
        </authorList>
    </citation>
    <scope>NUCLEOTIDE SEQUENCE</scope>
    <source>
        <strain evidence="19">10669</strain>
    </source>
</reference>
<dbReference type="InterPro" id="IPR009006">
    <property type="entry name" value="Ala_racemase/Decarboxylase_C"/>
</dbReference>
<keyword evidence="7" id="KW-0210">Decarboxylase</keyword>
<dbReference type="GO" id="GO:0008295">
    <property type="term" value="P:spermidine biosynthetic process"/>
    <property type="evidence" value="ECO:0007669"/>
    <property type="project" value="UniProtKB-UniRule"/>
</dbReference>
<dbReference type="Proteomes" id="UP000886812">
    <property type="component" value="Unassembled WGS sequence"/>
</dbReference>
<evidence type="ECO:0000256" key="1">
    <source>
        <dbReference type="ARBA" id="ARBA00001933"/>
    </source>
</evidence>
<dbReference type="Pfam" id="PF17810">
    <property type="entry name" value="Arg_decarb_HB"/>
    <property type="match status" value="1"/>
</dbReference>
<dbReference type="InterPro" id="IPR041128">
    <property type="entry name" value="Arg_decarbox_C"/>
</dbReference>
<dbReference type="InterPro" id="IPR022644">
    <property type="entry name" value="De-COase2_N"/>
</dbReference>
<evidence type="ECO:0000259" key="18">
    <source>
        <dbReference type="Pfam" id="PF17944"/>
    </source>
</evidence>
<keyword evidence="8" id="KW-0460">Magnesium</keyword>
<accession>A0A9D1NKX1</accession>
<comment type="cofactor">
    <cofactor evidence="1 14">
        <name>pyridoxal 5'-phosphate</name>
        <dbReference type="ChEBI" id="CHEBI:597326"/>
    </cofactor>
</comment>
<dbReference type="PANTHER" id="PTHR43295:SF9">
    <property type="entry name" value="BIOSYNTHETIC ARGININE DECARBOXYLASE"/>
    <property type="match status" value="1"/>
</dbReference>
<dbReference type="InterPro" id="IPR022653">
    <property type="entry name" value="De-COase2_pyr-phos_BS"/>
</dbReference>
<evidence type="ECO:0000256" key="11">
    <source>
        <dbReference type="ARBA" id="ARBA00023115"/>
    </source>
</evidence>
<evidence type="ECO:0000259" key="17">
    <source>
        <dbReference type="Pfam" id="PF17810"/>
    </source>
</evidence>
<dbReference type="Pfam" id="PF02784">
    <property type="entry name" value="Orn_Arg_deC_N"/>
    <property type="match status" value="1"/>
</dbReference>
<feature type="modified residue" description="N6-(pyridoxal phosphate)lysine" evidence="14">
    <location>
        <position position="98"/>
    </location>
</feature>
<keyword evidence="11" id="KW-0620">Polyamine biosynthesis</keyword>
<dbReference type="AlphaFoldDB" id="A0A9D1NKX1"/>
<feature type="active site" description="Proton donor" evidence="15">
    <location>
        <position position="498"/>
    </location>
</feature>
<dbReference type="PROSITE" id="PS00878">
    <property type="entry name" value="ODR_DC_2_1"/>
    <property type="match status" value="1"/>
</dbReference>
<evidence type="ECO:0000256" key="15">
    <source>
        <dbReference type="PIRSR" id="PIRSR600183-50"/>
    </source>
</evidence>
<keyword evidence="10" id="KW-0745">Spermidine biosynthesis</keyword>
<dbReference type="NCBIfam" id="NF003763">
    <property type="entry name" value="PRK05354.1"/>
    <property type="match status" value="1"/>
</dbReference>
<feature type="domain" description="Orn/DAP/Arg decarboxylase 2 N-terminal" evidence="16">
    <location>
        <begin position="85"/>
        <end position="340"/>
    </location>
</feature>
<reference evidence="19" key="2">
    <citation type="journal article" date="2021" name="PeerJ">
        <title>Extensive microbial diversity within the chicken gut microbiome revealed by metagenomics and culture.</title>
        <authorList>
            <person name="Gilroy R."/>
            <person name="Ravi A."/>
            <person name="Getino M."/>
            <person name="Pursley I."/>
            <person name="Horton D.L."/>
            <person name="Alikhan N.F."/>
            <person name="Baker D."/>
            <person name="Gharbi K."/>
            <person name="Hall N."/>
            <person name="Watson M."/>
            <person name="Adriaenssens E.M."/>
            <person name="Foster-Nyarko E."/>
            <person name="Jarju S."/>
            <person name="Secka A."/>
            <person name="Antonio M."/>
            <person name="Oren A."/>
            <person name="Chaudhuri R.R."/>
            <person name="La Ragione R."/>
            <person name="Hildebrand F."/>
            <person name="Pallen M.J."/>
        </authorList>
    </citation>
    <scope>NUCLEOTIDE SEQUENCE</scope>
    <source>
        <strain evidence="19">10669</strain>
    </source>
</reference>
<comment type="similarity">
    <text evidence="4">Belongs to the Orn/Lys/Arg decarboxylase class-II family. SpeA subfamily.</text>
</comment>
<dbReference type="InterPro" id="IPR029066">
    <property type="entry name" value="PLP-binding_barrel"/>
</dbReference>
<keyword evidence="6" id="KW-0479">Metal-binding</keyword>
<dbReference type="InterPro" id="IPR002985">
    <property type="entry name" value="Arg_decrbxlase"/>
</dbReference>
<feature type="domain" description="Arginine decarboxylase helical bundle" evidence="17">
    <location>
        <begin position="367"/>
        <end position="447"/>
    </location>
</feature>
<evidence type="ECO:0000256" key="7">
    <source>
        <dbReference type="ARBA" id="ARBA00022793"/>
    </source>
</evidence>
<evidence type="ECO:0000256" key="13">
    <source>
        <dbReference type="NCBIfam" id="TIGR01273"/>
    </source>
</evidence>
<evidence type="ECO:0000256" key="2">
    <source>
        <dbReference type="ARBA" id="ARBA00001946"/>
    </source>
</evidence>
<feature type="domain" description="Arginine decarboxylase C-terminal helical" evidence="18">
    <location>
        <begin position="578"/>
        <end position="631"/>
    </location>
</feature>
<evidence type="ECO:0000313" key="19">
    <source>
        <dbReference type="EMBL" id="HIV04489.1"/>
    </source>
</evidence>
<dbReference type="NCBIfam" id="TIGR01273">
    <property type="entry name" value="speA"/>
    <property type="match status" value="1"/>
</dbReference>
<dbReference type="GO" id="GO:0046872">
    <property type="term" value="F:metal ion binding"/>
    <property type="evidence" value="ECO:0007669"/>
    <property type="project" value="UniProtKB-KW"/>
</dbReference>
<organism evidence="19 20">
    <name type="scientific">Candidatus Spyradosoma merdigallinarum</name>
    <dbReference type="NCBI Taxonomy" id="2840950"/>
    <lineage>
        <taxon>Bacteria</taxon>
        <taxon>Pseudomonadati</taxon>
        <taxon>Verrucomicrobiota</taxon>
        <taxon>Opitutia</taxon>
        <taxon>Opitutia incertae sedis</taxon>
        <taxon>Candidatus Spyradosoma</taxon>
    </lineage>
</organism>
<dbReference type="Gene3D" id="3.20.20.10">
    <property type="entry name" value="Alanine racemase"/>
    <property type="match status" value="1"/>
</dbReference>
<dbReference type="SUPFAM" id="SSF51419">
    <property type="entry name" value="PLP-binding barrel"/>
    <property type="match status" value="1"/>
</dbReference>
<evidence type="ECO:0000256" key="5">
    <source>
        <dbReference type="ARBA" id="ARBA00012426"/>
    </source>
</evidence>
<dbReference type="CDD" id="cd06830">
    <property type="entry name" value="PLPDE_III_ADC"/>
    <property type="match status" value="1"/>
</dbReference>
<dbReference type="FunFam" id="3.20.20.10:FF:000001">
    <property type="entry name" value="Biosynthetic arginine decarboxylase"/>
    <property type="match status" value="1"/>
</dbReference>
<comment type="function">
    <text evidence="3">Catalyzes the biosynthesis of agmatine from arginine.</text>
</comment>
<dbReference type="Gene3D" id="2.40.37.10">
    <property type="entry name" value="Lyase, Ornithine Decarboxylase, Chain A, domain 1"/>
    <property type="match status" value="1"/>
</dbReference>
<comment type="caution">
    <text evidence="19">The sequence shown here is derived from an EMBL/GenBank/DDBJ whole genome shotgun (WGS) entry which is preliminary data.</text>
</comment>
<evidence type="ECO:0000256" key="10">
    <source>
        <dbReference type="ARBA" id="ARBA00023066"/>
    </source>
</evidence>
<dbReference type="EMBL" id="DVOG01000132">
    <property type="protein sequence ID" value="HIV04489.1"/>
    <property type="molecule type" value="Genomic_DNA"/>
</dbReference>
<dbReference type="InterPro" id="IPR000183">
    <property type="entry name" value="Orn/DAP/Arg_de-COase"/>
</dbReference>
<evidence type="ECO:0000256" key="4">
    <source>
        <dbReference type="ARBA" id="ARBA00008357"/>
    </source>
</evidence>
<keyword evidence="12 19" id="KW-0456">Lyase</keyword>
<dbReference type="GO" id="GO:0008792">
    <property type="term" value="F:arginine decarboxylase activity"/>
    <property type="evidence" value="ECO:0007669"/>
    <property type="project" value="UniProtKB-UniRule"/>
</dbReference>
<dbReference type="Gene3D" id="1.20.58.930">
    <property type="match status" value="1"/>
</dbReference>
<dbReference type="PRINTS" id="PR01179">
    <property type="entry name" value="ODADCRBXLASE"/>
</dbReference>
<dbReference type="PANTHER" id="PTHR43295">
    <property type="entry name" value="ARGININE DECARBOXYLASE"/>
    <property type="match status" value="1"/>
</dbReference>
<dbReference type="PRINTS" id="PR01180">
    <property type="entry name" value="ARGDCRBXLASE"/>
</dbReference>
<evidence type="ECO:0000259" key="16">
    <source>
        <dbReference type="Pfam" id="PF02784"/>
    </source>
</evidence>
<evidence type="ECO:0000256" key="12">
    <source>
        <dbReference type="ARBA" id="ARBA00023239"/>
    </source>
</evidence>
<evidence type="ECO:0000256" key="6">
    <source>
        <dbReference type="ARBA" id="ARBA00022723"/>
    </source>
</evidence>
<dbReference type="EC" id="4.1.1.19" evidence="5 13"/>
<evidence type="ECO:0000256" key="8">
    <source>
        <dbReference type="ARBA" id="ARBA00022842"/>
    </source>
</evidence>
<dbReference type="Pfam" id="PF17944">
    <property type="entry name" value="Arg_decarbox_C"/>
    <property type="match status" value="1"/>
</dbReference>
<dbReference type="PIRSF" id="PIRSF001336">
    <property type="entry name" value="Arg_decrbxlase"/>
    <property type="match status" value="1"/>
</dbReference>
<dbReference type="GO" id="GO:0033388">
    <property type="term" value="P:putrescine biosynthetic process from arginine"/>
    <property type="evidence" value="ECO:0007669"/>
    <property type="project" value="UniProtKB-ARBA"/>
</dbReference>
<proteinExistence type="inferred from homology"/>
<gene>
    <name evidence="19" type="primary">speA</name>
    <name evidence="19" type="ORF">IAC75_04995</name>
</gene>
<keyword evidence="9 14" id="KW-0663">Pyridoxal phosphate</keyword>
<name>A0A9D1NKX1_9BACT</name>
<protein>
    <recommendedName>
        <fullName evidence="5 13">Arginine decarboxylase</fullName>
        <ecNumber evidence="5 13">4.1.1.19</ecNumber>
    </recommendedName>
</protein>